<dbReference type="Pfam" id="PF13401">
    <property type="entry name" value="AAA_22"/>
    <property type="match status" value="1"/>
</dbReference>
<accession>A0A932FXG7</accession>
<sequence>MNSQEKYYEYWGLTKPPFDNVPDPEMYFDMHSSVDSAVGEALFAVEEGNECLVVIVGDVGFGKTMALRMILSSLEQEKYHIAFVTNPDMTFIQLLKEIIEQLIGKECKESKKIKLLEMFNQLLFKTREEGKKVLIFIDEANAMKPDSLESLRLLTNMQSDEENLFTIVMAGQLELAHRLEHPKHANLFQRIGVYCRLTKIESLELMRDYIEHRLERAGTTRPIFTEAAYTAIWETSEEGIPRLVNRTAKLSLMSGQAHQMELVEEMIVRQIGARFQRTPVAAPSERSEPKRSPTPAMPEPELVPVVPEEVVLAPVEGEEEIPALVAPEEAVTTPIEEEEGVPVLAAPAEAVLAPVNGKEKVPALVAPEEVAPPPIDKGEEVPVTAAPEEAVSAPIDAEEAVPAAAVASPSPPMAANGCPAAPAEMETPEKAPAEAAVAADARGNGQADAQPKPGKEGDLIKLPDHVYIKARKLPKDKRLEFAGKLAAELLKKYPRLIQQLGPVNDPVPAWVALRSMVMRQMEQHQVKESVKTK</sequence>
<feature type="domain" description="ORC1/DEAH AAA+ ATPase" evidence="2">
    <location>
        <begin position="52"/>
        <end position="179"/>
    </location>
</feature>
<protein>
    <submittedName>
        <fullName evidence="3">AAA family ATPase</fullName>
    </submittedName>
</protein>
<reference evidence="3" key="1">
    <citation type="submission" date="2020-07" db="EMBL/GenBank/DDBJ databases">
        <title>Huge and variable diversity of episymbiotic CPR bacteria and DPANN archaea in groundwater ecosystems.</title>
        <authorList>
            <person name="He C.Y."/>
            <person name="Keren R."/>
            <person name="Whittaker M."/>
            <person name="Farag I.F."/>
            <person name="Doudna J."/>
            <person name="Cate J.H.D."/>
            <person name="Banfield J.F."/>
        </authorList>
    </citation>
    <scope>NUCLEOTIDE SEQUENCE</scope>
    <source>
        <strain evidence="3">NC_groundwater_672_Ag_B-0.1um_62_36</strain>
    </source>
</reference>
<dbReference type="PANTHER" id="PTHR35894">
    <property type="entry name" value="GENERAL SECRETION PATHWAY PROTEIN A-RELATED"/>
    <property type="match status" value="1"/>
</dbReference>
<evidence type="ECO:0000256" key="1">
    <source>
        <dbReference type="SAM" id="MobiDB-lite"/>
    </source>
</evidence>
<gene>
    <name evidence="3" type="ORF">HYY20_01175</name>
</gene>
<name>A0A932FXG7_UNCTE</name>
<dbReference type="AlphaFoldDB" id="A0A932FXG7"/>
<dbReference type="SUPFAM" id="SSF52540">
    <property type="entry name" value="P-loop containing nucleoside triphosphate hydrolases"/>
    <property type="match status" value="1"/>
</dbReference>
<evidence type="ECO:0000259" key="2">
    <source>
        <dbReference type="Pfam" id="PF13401"/>
    </source>
</evidence>
<proteinExistence type="predicted"/>
<dbReference type="GO" id="GO:0016887">
    <property type="term" value="F:ATP hydrolysis activity"/>
    <property type="evidence" value="ECO:0007669"/>
    <property type="project" value="InterPro"/>
</dbReference>
<dbReference type="CDD" id="cd00009">
    <property type="entry name" value="AAA"/>
    <property type="match status" value="1"/>
</dbReference>
<feature type="region of interest" description="Disordered" evidence="1">
    <location>
        <begin position="438"/>
        <end position="458"/>
    </location>
</feature>
<dbReference type="InterPro" id="IPR027417">
    <property type="entry name" value="P-loop_NTPase"/>
</dbReference>
<dbReference type="InterPro" id="IPR052026">
    <property type="entry name" value="ExeA_AAA_ATPase_DNA-bind"/>
</dbReference>
<comment type="caution">
    <text evidence="3">The sequence shown here is derived from an EMBL/GenBank/DDBJ whole genome shotgun (WGS) entry which is preliminary data.</text>
</comment>
<evidence type="ECO:0000313" key="4">
    <source>
        <dbReference type="Proteomes" id="UP000769766"/>
    </source>
</evidence>
<dbReference type="Gene3D" id="3.40.50.300">
    <property type="entry name" value="P-loop containing nucleotide triphosphate hydrolases"/>
    <property type="match status" value="1"/>
</dbReference>
<dbReference type="InterPro" id="IPR049945">
    <property type="entry name" value="AAA_22"/>
</dbReference>
<dbReference type="PANTHER" id="PTHR35894:SF1">
    <property type="entry name" value="PHOSPHORIBULOKINASE _ URIDINE KINASE FAMILY"/>
    <property type="match status" value="1"/>
</dbReference>
<dbReference type="EMBL" id="JACPRF010000034">
    <property type="protein sequence ID" value="MBI2875474.1"/>
    <property type="molecule type" value="Genomic_DNA"/>
</dbReference>
<organism evidence="3 4">
    <name type="scientific">Tectimicrobiota bacterium</name>
    <dbReference type="NCBI Taxonomy" id="2528274"/>
    <lineage>
        <taxon>Bacteria</taxon>
        <taxon>Pseudomonadati</taxon>
        <taxon>Nitrospinota/Tectimicrobiota group</taxon>
        <taxon>Candidatus Tectimicrobiota</taxon>
    </lineage>
</organism>
<evidence type="ECO:0000313" key="3">
    <source>
        <dbReference type="EMBL" id="MBI2875474.1"/>
    </source>
</evidence>
<feature type="region of interest" description="Disordered" evidence="1">
    <location>
        <begin position="278"/>
        <end position="300"/>
    </location>
</feature>
<dbReference type="Proteomes" id="UP000769766">
    <property type="component" value="Unassembled WGS sequence"/>
</dbReference>